<dbReference type="OrthoDB" id="7160947at2"/>
<evidence type="ECO:0000313" key="1">
    <source>
        <dbReference type="EMBL" id="SCA57386.1"/>
    </source>
</evidence>
<accession>A0A1C3RJE4</accession>
<dbReference type="RefSeq" id="WP_069189418.1">
    <property type="nucleotide sequence ID" value="NZ_FLYE01000044.1"/>
</dbReference>
<sequence length="309" mass="35235">MSPNLEDFLTREERRRNRSLSKRFRAWLSSEKAQNQIEKLERALAKSGGESTAVQLLKKAEEAYKADDAYKRQDAKRKKSLKQFKQAFEDWLSSDRGQPYQKAILIGQTDEAKEMARLDAEKAFARANPHLLPDDYRDASKTRIRPVRHAFAKGVEELTFDVIEPGLNQLGLVGANILRNWDKIVGSALAQNTRPERVTFPPKGRTNGTLFIKARQGFNTIIQHNSNQIVFRINSHFGFKAITEVRISKRYYDESSTTGEKIAHNVLAARIQPANELNPQTAKLVNQIKDKEMKKAFEELGKLIKARNG</sequence>
<reference evidence="1 2" key="1">
    <citation type="submission" date="2016-07" db="EMBL/GenBank/DDBJ databases">
        <authorList>
            <person name="Lefevre C.T."/>
        </authorList>
    </citation>
    <scope>NUCLEOTIDE SEQUENCE [LARGE SCALE GENOMIC DNA]</scope>
    <source>
        <strain evidence="1">PR1</strain>
    </source>
</reference>
<dbReference type="InterPro" id="IPR007922">
    <property type="entry name" value="DciA-like"/>
</dbReference>
<organism evidence="1 2">
    <name type="scientific">Candidatus Terasakiella magnetica</name>
    <dbReference type="NCBI Taxonomy" id="1867952"/>
    <lineage>
        <taxon>Bacteria</taxon>
        <taxon>Pseudomonadati</taxon>
        <taxon>Pseudomonadota</taxon>
        <taxon>Alphaproteobacteria</taxon>
        <taxon>Rhodospirillales</taxon>
        <taxon>Terasakiellaceae</taxon>
        <taxon>Terasakiella</taxon>
    </lineage>
</organism>
<evidence type="ECO:0000313" key="2">
    <source>
        <dbReference type="Proteomes" id="UP000231658"/>
    </source>
</evidence>
<protein>
    <submittedName>
        <fullName evidence="1">Uncharacterized protein</fullName>
    </submittedName>
</protein>
<gene>
    <name evidence="1" type="ORF">MTBPR1_50142</name>
</gene>
<dbReference type="Proteomes" id="UP000231658">
    <property type="component" value="Unassembled WGS sequence"/>
</dbReference>
<keyword evidence="2" id="KW-1185">Reference proteome</keyword>
<dbReference type="Pfam" id="PF05258">
    <property type="entry name" value="DciA"/>
    <property type="match status" value="1"/>
</dbReference>
<dbReference type="STRING" id="1867952.MTBPR1_50142"/>
<name>A0A1C3RJE4_9PROT</name>
<proteinExistence type="predicted"/>
<dbReference type="AlphaFoldDB" id="A0A1C3RJE4"/>
<dbReference type="EMBL" id="FLYE01000044">
    <property type="protein sequence ID" value="SCA57386.1"/>
    <property type="molecule type" value="Genomic_DNA"/>
</dbReference>